<proteinExistence type="predicted"/>
<comment type="caution">
    <text evidence="1">The sequence shown here is derived from an EMBL/GenBank/DDBJ whole genome shotgun (WGS) entry which is preliminary data.</text>
</comment>
<organism evidence="1 2">
    <name type="scientific">Hymenobacter ginsengisoli</name>
    <dbReference type="NCBI Taxonomy" id="1051626"/>
    <lineage>
        <taxon>Bacteria</taxon>
        <taxon>Pseudomonadati</taxon>
        <taxon>Bacteroidota</taxon>
        <taxon>Cytophagia</taxon>
        <taxon>Cytophagales</taxon>
        <taxon>Hymenobacteraceae</taxon>
        <taxon>Hymenobacter</taxon>
    </lineage>
</organism>
<sequence length="302" mass="34534">MEYALEVPEPNPFTTDTDFKVFAPWKERQLDRANSLRRLLSAITNHHFFLQDEVLKSGVWGIPKDADPDSDRDEAFRSIWVEELYMWPEIGEDMYSVQEAGFSQQRHVDAPIVPAIDTVGNYQYYLDGSPKSYPNEVVFPDCAAAVLEAYEALDEKTQRTIDAITQLIDNGLALVGRMKSLSFLSFVSAIEALVALDNTEDPEKCESCGQPKYRVTNKFINFLDTYVDGGRKIGKNRRIFSDIYKRRSEIAHTGALLLGDAHEHWEAKEMREKQFRLHKMAMQFSRLSLVNWLLTRGAIPSA</sequence>
<reference evidence="2" key="1">
    <citation type="journal article" date="2019" name="Int. J. Syst. Evol. Microbiol.">
        <title>The Global Catalogue of Microorganisms (GCM) 10K type strain sequencing project: providing services to taxonomists for standard genome sequencing and annotation.</title>
        <authorList>
            <consortium name="The Broad Institute Genomics Platform"/>
            <consortium name="The Broad Institute Genome Sequencing Center for Infectious Disease"/>
            <person name="Wu L."/>
            <person name="Ma J."/>
        </authorList>
    </citation>
    <scope>NUCLEOTIDE SEQUENCE [LARGE SCALE GENOMIC DNA]</scope>
    <source>
        <strain evidence="2">JCM 17841</strain>
    </source>
</reference>
<gene>
    <name evidence="1" type="ORF">GCM10023172_35930</name>
</gene>
<dbReference type="EMBL" id="BAABGQ010000009">
    <property type="protein sequence ID" value="GAA4506583.1"/>
    <property type="molecule type" value="Genomic_DNA"/>
</dbReference>
<dbReference type="RefSeq" id="WP_345229260.1">
    <property type="nucleotide sequence ID" value="NZ_BAABGQ010000009.1"/>
</dbReference>
<evidence type="ECO:0000313" key="2">
    <source>
        <dbReference type="Proteomes" id="UP001501243"/>
    </source>
</evidence>
<name>A0ABP8QPG7_9BACT</name>
<protein>
    <recommendedName>
        <fullName evidence="3">Apea-like HEPN domain-containing protein</fullName>
    </recommendedName>
</protein>
<evidence type="ECO:0000313" key="1">
    <source>
        <dbReference type="EMBL" id="GAA4506583.1"/>
    </source>
</evidence>
<keyword evidence="2" id="KW-1185">Reference proteome</keyword>
<dbReference type="Proteomes" id="UP001501243">
    <property type="component" value="Unassembled WGS sequence"/>
</dbReference>
<evidence type="ECO:0008006" key="3">
    <source>
        <dbReference type="Google" id="ProtNLM"/>
    </source>
</evidence>
<accession>A0ABP8QPG7</accession>